<dbReference type="RefSeq" id="WP_319833600.1">
    <property type="nucleotide sequence ID" value="NZ_CP138858.1"/>
</dbReference>
<proteinExistence type="predicted"/>
<dbReference type="EMBL" id="CP138858">
    <property type="protein sequence ID" value="WPJ96743.1"/>
    <property type="molecule type" value="Genomic_DNA"/>
</dbReference>
<gene>
    <name evidence="1" type="ORF">SH580_03365</name>
</gene>
<name>A0ABZ0RNR1_9BACT</name>
<organism evidence="1 2">
    <name type="scientific">Coraliomargarita algicola</name>
    <dbReference type="NCBI Taxonomy" id="3092156"/>
    <lineage>
        <taxon>Bacteria</taxon>
        <taxon>Pseudomonadati</taxon>
        <taxon>Verrucomicrobiota</taxon>
        <taxon>Opitutia</taxon>
        <taxon>Puniceicoccales</taxon>
        <taxon>Coraliomargaritaceae</taxon>
        <taxon>Coraliomargarita</taxon>
    </lineage>
</organism>
<dbReference type="Proteomes" id="UP001324993">
    <property type="component" value="Chromosome"/>
</dbReference>
<protein>
    <recommendedName>
        <fullName evidence="3">DUF4138 domain-containing protein</fullName>
    </recommendedName>
</protein>
<evidence type="ECO:0008006" key="3">
    <source>
        <dbReference type="Google" id="ProtNLM"/>
    </source>
</evidence>
<evidence type="ECO:0000313" key="1">
    <source>
        <dbReference type="EMBL" id="WPJ96743.1"/>
    </source>
</evidence>
<accession>A0ABZ0RNR1</accession>
<reference evidence="1 2" key="1">
    <citation type="submission" date="2023-11" db="EMBL/GenBank/DDBJ databases">
        <title>Coraliomargarita sp. nov., isolated from marine algae.</title>
        <authorList>
            <person name="Lee J.K."/>
            <person name="Baek J.H."/>
            <person name="Kim J.M."/>
            <person name="Choi D.G."/>
            <person name="Jeon C.O."/>
        </authorList>
    </citation>
    <scope>NUCLEOTIDE SEQUENCE [LARGE SCALE GENOMIC DNA]</scope>
    <source>
        <strain evidence="1 2">J2-16</strain>
    </source>
</reference>
<sequence>MINFVAKAQSSEEEIVDVPFQVYVWPGGPMASVGEHPRGGGYTRPIIEYSPDGVGEAVDIMADELRLSSELHYRGPNPLQFYREITLANGEKRRKLLASVVIPVGMKRALLLFFPVKGKSYSYDVFPIDNSLERVPLGQSQVYNLTQSKIACLFNEQQLLIERGQSLHAKLGPAEDFTVLVRIGAEDDAGQWKVRHEQRLVVNPEDSSTTLIYMKPGSRKAYRILVLKNSEMKRTLSPAISDAD</sequence>
<keyword evidence="2" id="KW-1185">Reference proteome</keyword>
<evidence type="ECO:0000313" key="2">
    <source>
        <dbReference type="Proteomes" id="UP001324993"/>
    </source>
</evidence>